<dbReference type="GO" id="GO:0003723">
    <property type="term" value="F:RNA binding"/>
    <property type="evidence" value="ECO:0007669"/>
    <property type="project" value="UniProtKB-UniRule"/>
</dbReference>
<dbReference type="InterPro" id="IPR035979">
    <property type="entry name" value="RBD_domain_sf"/>
</dbReference>
<dbReference type="PANTHER" id="PTHR13976">
    <property type="entry name" value="HETEROGENEOUS NUCLEAR RIBONUCLEOPROTEIN-RELATED"/>
    <property type="match status" value="1"/>
</dbReference>
<feature type="compositionally biased region" description="Polar residues" evidence="4">
    <location>
        <begin position="11"/>
        <end position="31"/>
    </location>
</feature>
<dbReference type="OMA" id="WSCTAQD"/>
<evidence type="ECO:0000256" key="3">
    <source>
        <dbReference type="PROSITE-ProRule" id="PRU00176"/>
    </source>
</evidence>
<reference evidence="6" key="1">
    <citation type="submission" date="2021-01" db="UniProtKB">
        <authorList>
            <consortium name="EnsemblPlants"/>
        </authorList>
    </citation>
    <scope>IDENTIFICATION</scope>
</reference>
<organism evidence="6 7">
    <name type="scientific">Kalanchoe fedtschenkoi</name>
    <name type="common">Lavender scallops</name>
    <name type="synonym">South American air plant</name>
    <dbReference type="NCBI Taxonomy" id="63787"/>
    <lineage>
        <taxon>Eukaryota</taxon>
        <taxon>Viridiplantae</taxon>
        <taxon>Streptophyta</taxon>
        <taxon>Embryophyta</taxon>
        <taxon>Tracheophyta</taxon>
        <taxon>Spermatophyta</taxon>
        <taxon>Magnoliopsida</taxon>
        <taxon>eudicotyledons</taxon>
        <taxon>Gunneridae</taxon>
        <taxon>Pentapetalae</taxon>
        <taxon>Saxifragales</taxon>
        <taxon>Crassulaceae</taxon>
        <taxon>Kalanchoe</taxon>
    </lineage>
</organism>
<dbReference type="SMART" id="SM00360">
    <property type="entry name" value="RRM"/>
    <property type="match status" value="3"/>
</dbReference>
<dbReference type="EnsemblPlants" id="Kaladp0084s0051.2.v1.1">
    <property type="protein sequence ID" value="Kaladp0084s0051.2.v1.1.CDS.1"/>
    <property type="gene ID" value="Kaladp0084s0051.v1.1"/>
</dbReference>
<name>A0A7N0UUX4_KALFE</name>
<keyword evidence="2 3" id="KW-0694">RNA-binding</keyword>
<feature type="domain" description="RRM" evidence="5">
    <location>
        <begin position="423"/>
        <end position="500"/>
    </location>
</feature>
<keyword evidence="1" id="KW-0677">Repeat</keyword>
<dbReference type="Pfam" id="PF00076">
    <property type="entry name" value="RRM_1"/>
    <property type="match status" value="1"/>
</dbReference>
<dbReference type="InterPro" id="IPR012677">
    <property type="entry name" value="Nucleotide-bd_a/b_plait_sf"/>
</dbReference>
<feature type="region of interest" description="Disordered" evidence="4">
    <location>
        <begin position="1"/>
        <end position="46"/>
    </location>
</feature>
<dbReference type="PROSITE" id="PS50102">
    <property type="entry name" value="RRM"/>
    <property type="match status" value="1"/>
</dbReference>
<dbReference type="Gramene" id="Kaladp0084s0051.2.v1.1">
    <property type="protein sequence ID" value="Kaladp0084s0051.2.v1.1.CDS.1"/>
    <property type="gene ID" value="Kaladp0084s0051.v1.1"/>
</dbReference>
<dbReference type="EnsemblPlants" id="Kaladp0084s0051.1.v1.1">
    <property type="protein sequence ID" value="Kaladp0084s0051.1.v1.1.CDS.1"/>
    <property type="gene ID" value="Kaladp0084s0051.v1.1"/>
</dbReference>
<evidence type="ECO:0000256" key="2">
    <source>
        <dbReference type="ARBA" id="ARBA00022884"/>
    </source>
</evidence>
<dbReference type="InterPro" id="IPR000504">
    <property type="entry name" value="RRM_dom"/>
</dbReference>
<dbReference type="CDD" id="cd12254">
    <property type="entry name" value="RRM_hnRNPH_ESRPs_RBM12_like"/>
    <property type="match status" value="3"/>
</dbReference>
<dbReference type="Gene3D" id="3.30.70.330">
    <property type="match status" value="3"/>
</dbReference>
<evidence type="ECO:0000313" key="6">
    <source>
        <dbReference type="EnsemblPlants" id="Kaladp0084s0051.1.v1.1.CDS.1"/>
    </source>
</evidence>
<proteinExistence type="predicted"/>
<evidence type="ECO:0000256" key="1">
    <source>
        <dbReference type="ARBA" id="ARBA00022737"/>
    </source>
</evidence>
<dbReference type="AlphaFoldDB" id="A0A7N0UUX4"/>
<evidence type="ECO:0000256" key="4">
    <source>
        <dbReference type="SAM" id="MobiDB-lite"/>
    </source>
</evidence>
<dbReference type="Gramene" id="Kaladp0084s0051.1.v1.1">
    <property type="protein sequence ID" value="Kaladp0084s0051.1.v1.1.CDS.1"/>
    <property type="gene ID" value="Kaladp0084s0051.v1.1"/>
</dbReference>
<dbReference type="Proteomes" id="UP000594263">
    <property type="component" value="Unplaced"/>
</dbReference>
<protein>
    <recommendedName>
        <fullName evidence="5">RRM domain-containing protein</fullName>
    </recommendedName>
</protein>
<dbReference type="SUPFAM" id="SSF54928">
    <property type="entry name" value="RNA-binding domain, RBD"/>
    <property type="match status" value="3"/>
</dbReference>
<sequence>MGKRKKRSDRQGFNQDNPSCYNQRFTKPNRNFTRRKERDHTAGSLIALDPTGSSVVIDPAQRDLVARPHHCYRLQPQRIRLYDSEPPVFSPYVYGAYGDPSYAYGPHAYTPQGFGAHYPPSNGSAPCGPPHGTEARGYLHCDVRDPGPLSHGLGVHDSLSYGVGAITPSLKFPAVSLRGLSSNCKEVDIIKFFHGLHVVDVFINKTFPEEAFVVFPNSIVADSALQRDRKKLGGASVEIFTCRKQDYYDAVTEAVNGVDFVTPRAQAKSPDCLLKHTHDVKSNAVAESKPLEHLKAKAKSLIGNNQAKHTCHIVKIRGPPYFADKKVIVGVFGECDLSEDRVHCVINPDGNPTGEVLLELISQEDAKKALSKDKIMIGSHRIEILPSTLEDLQAASTEEWRHEHDCLDGVKESNNMEGKYYTQTLKLRNVPPSADMCEIIEFFGEFNLTLDRLQVVCRRDGIATGEVYVEFNSVEDAKKAMSKDKEKILSQCVELAPSSPNEASRAMARSG</sequence>
<evidence type="ECO:0000259" key="5">
    <source>
        <dbReference type="PROSITE" id="PS50102"/>
    </source>
</evidence>
<keyword evidence="7" id="KW-1185">Reference proteome</keyword>
<evidence type="ECO:0000313" key="7">
    <source>
        <dbReference type="Proteomes" id="UP000594263"/>
    </source>
</evidence>
<dbReference type="InterPro" id="IPR050666">
    <property type="entry name" value="ESRP"/>
</dbReference>
<accession>A0A7N0UUX4</accession>